<accession>A0AAU7CM30</accession>
<dbReference type="AlphaFoldDB" id="A0AAU7CM30"/>
<sequence length="67" mass="7166">MSWEITTVEPDASQVTISDGSVAETLDFLGTIDDVGLRILGQFHCDNRNSEEALAAQQAELDAISAV</sequence>
<dbReference type="RefSeq" id="WP_406698565.1">
    <property type="nucleotide sequence ID" value="NZ_CP155447.1"/>
</dbReference>
<protein>
    <submittedName>
        <fullName evidence="1">Uncharacterized protein</fullName>
    </submittedName>
</protein>
<dbReference type="EMBL" id="CP155447">
    <property type="protein sequence ID" value="XBH05716.1"/>
    <property type="molecule type" value="Genomic_DNA"/>
</dbReference>
<evidence type="ECO:0000313" key="1">
    <source>
        <dbReference type="EMBL" id="XBH05716.1"/>
    </source>
</evidence>
<organism evidence="1">
    <name type="scientific">Singulisphaera sp. Ch08</name>
    <dbReference type="NCBI Taxonomy" id="3120278"/>
    <lineage>
        <taxon>Bacteria</taxon>
        <taxon>Pseudomonadati</taxon>
        <taxon>Planctomycetota</taxon>
        <taxon>Planctomycetia</taxon>
        <taxon>Isosphaerales</taxon>
        <taxon>Isosphaeraceae</taxon>
        <taxon>Singulisphaera</taxon>
    </lineage>
</organism>
<reference evidence="1" key="1">
    <citation type="submission" date="2024-05" db="EMBL/GenBank/DDBJ databases">
        <title>Planctomycetes of the genus Singulisphaera possess chitinolytic capabilities.</title>
        <authorList>
            <person name="Ivanova A."/>
        </authorList>
    </citation>
    <scope>NUCLEOTIDE SEQUENCE</scope>
    <source>
        <strain evidence="1">Ch08T</strain>
    </source>
</reference>
<gene>
    <name evidence="1" type="ORF">V5E97_06745</name>
</gene>
<proteinExistence type="predicted"/>
<name>A0AAU7CM30_9BACT</name>